<keyword evidence="3" id="KW-1185">Reference proteome</keyword>
<keyword evidence="1" id="KW-0812">Transmembrane</keyword>
<gene>
    <name evidence="2" type="ORF">IC610_15515</name>
</gene>
<dbReference type="RefSeq" id="WP_056074871.1">
    <property type="nucleotide sequence ID" value="NZ_JACYFS010000005.1"/>
</dbReference>
<organism evidence="2 3">
    <name type="scientific">Chryseobacterium caseinilyticum</name>
    <dbReference type="NCBI Taxonomy" id="2771428"/>
    <lineage>
        <taxon>Bacteria</taxon>
        <taxon>Pseudomonadati</taxon>
        <taxon>Bacteroidota</taxon>
        <taxon>Flavobacteriia</taxon>
        <taxon>Flavobacteriales</taxon>
        <taxon>Weeksellaceae</taxon>
        <taxon>Chryseobacterium group</taxon>
        <taxon>Chryseobacterium</taxon>
    </lineage>
</organism>
<evidence type="ECO:0000313" key="3">
    <source>
        <dbReference type="Proteomes" id="UP000637299"/>
    </source>
</evidence>
<keyword evidence="1" id="KW-0472">Membrane</keyword>
<comment type="caution">
    <text evidence="2">The sequence shown here is derived from an EMBL/GenBank/DDBJ whole genome shotgun (WGS) entry which is preliminary data.</text>
</comment>
<name>A0ABR8ZF02_9FLAO</name>
<feature type="transmembrane region" description="Helical" evidence="1">
    <location>
        <begin position="106"/>
        <end position="125"/>
    </location>
</feature>
<protein>
    <submittedName>
        <fullName evidence="2">Uncharacterized protein</fullName>
    </submittedName>
</protein>
<sequence>MKKISEIKSKYLSLGIEEKHVLYAFEAVKAGKKRDVIINNLTSDVRNVDSDLANNMIDEMFSANGGEFKYENRNGYLYSVFYGVAFSALLLVTLGMGRNSSLQLKFGLASTLFLGLFLKTIIPALRGKFRE</sequence>
<feature type="transmembrane region" description="Helical" evidence="1">
    <location>
        <begin position="76"/>
        <end position="94"/>
    </location>
</feature>
<reference evidence="2 3" key="1">
    <citation type="submission" date="2020-09" db="EMBL/GenBank/DDBJ databases">
        <title>Genome seq and assembly of Chryseobacterium sp.</title>
        <authorList>
            <person name="Chhetri G."/>
        </authorList>
    </citation>
    <scope>NUCLEOTIDE SEQUENCE [LARGE SCALE GENOMIC DNA]</scope>
    <source>
        <strain evidence="2 3">GCR10</strain>
    </source>
</reference>
<proteinExistence type="predicted"/>
<dbReference type="EMBL" id="JACYFS010000005">
    <property type="protein sequence ID" value="MBD8083827.1"/>
    <property type="molecule type" value="Genomic_DNA"/>
</dbReference>
<accession>A0ABR8ZF02</accession>
<dbReference type="Proteomes" id="UP000637299">
    <property type="component" value="Unassembled WGS sequence"/>
</dbReference>
<keyword evidence="1" id="KW-1133">Transmembrane helix</keyword>
<evidence type="ECO:0000256" key="1">
    <source>
        <dbReference type="SAM" id="Phobius"/>
    </source>
</evidence>
<evidence type="ECO:0000313" key="2">
    <source>
        <dbReference type="EMBL" id="MBD8083827.1"/>
    </source>
</evidence>